<name>A0A8J5LXR3_9STRA</name>
<feature type="non-terminal residue" evidence="1">
    <location>
        <position position="239"/>
    </location>
</feature>
<dbReference type="Proteomes" id="UP000709295">
    <property type="component" value="Unassembled WGS sequence"/>
</dbReference>
<organism evidence="1 2">
    <name type="scientific">Phytophthora aleatoria</name>
    <dbReference type="NCBI Taxonomy" id="2496075"/>
    <lineage>
        <taxon>Eukaryota</taxon>
        <taxon>Sar</taxon>
        <taxon>Stramenopiles</taxon>
        <taxon>Oomycota</taxon>
        <taxon>Peronosporomycetes</taxon>
        <taxon>Peronosporales</taxon>
        <taxon>Peronosporaceae</taxon>
        <taxon>Phytophthora</taxon>
    </lineage>
</organism>
<reference evidence="1" key="1">
    <citation type="submission" date="2021-01" db="EMBL/GenBank/DDBJ databases">
        <title>Phytophthora aleatoria, a newly-described species from Pinus radiata is distinct from Phytophthora cactorum isolates based on comparative genomics.</title>
        <authorList>
            <person name="Mcdougal R."/>
            <person name="Panda P."/>
            <person name="Williams N."/>
            <person name="Studholme D.J."/>
        </authorList>
    </citation>
    <scope>NUCLEOTIDE SEQUENCE</scope>
    <source>
        <strain evidence="1">NZFS 4037</strain>
    </source>
</reference>
<gene>
    <name evidence="1" type="ORF">JG688_00014156</name>
</gene>
<keyword evidence="2" id="KW-1185">Reference proteome</keyword>
<proteinExistence type="predicted"/>
<comment type="caution">
    <text evidence="1">The sequence shown here is derived from an EMBL/GenBank/DDBJ whole genome shotgun (WGS) entry which is preliminary data.</text>
</comment>
<protein>
    <submittedName>
        <fullName evidence="1">Uncharacterized protein</fullName>
    </submittedName>
</protein>
<evidence type="ECO:0000313" key="1">
    <source>
        <dbReference type="EMBL" id="KAG6950448.1"/>
    </source>
</evidence>
<evidence type="ECO:0000313" key="2">
    <source>
        <dbReference type="Proteomes" id="UP000709295"/>
    </source>
</evidence>
<accession>A0A8J5LXR3</accession>
<dbReference type="AlphaFoldDB" id="A0A8J5LXR3"/>
<sequence length="239" mass="27654">MSRRRWHQGINIIDKAKKWISELDLRWMFRLLTELKIIRRQIVRKKIAICNGKRTQLTLSLFDEHMHVVDFAGRYQLSDTALMEAMSTMFGLRPDVFIVDPLIWGVVERGMTTAPGEKIERLFTGVSDHKILIPVNCSGPQWCAIRLNLERNEITNYDSMRLSNALTLRSLAHQLVPHLPQTEDRYRVDAYVSEMGRNWTATIAEAMSCPRSTCIAVRKLLGDYVRRHCNTCATAFCRC</sequence>
<dbReference type="EMBL" id="JAENGY010001302">
    <property type="protein sequence ID" value="KAG6950448.1"/>
    <property type="molecule type" value="Genomic_DNA"/>
</dbReference>